<sequence length="403" mass="41908">MSVDVVICEPLRTPIGRFGGALAGQTPTALAAHVLSAVVERTGVDPERVDEVILGHAYPTSEAPAIGRVAALDAGLPDTATGIQIDRRCGSGLQAVLDAAMQIRAGFSDVVLAGGAEVMSAAPYYTHEGRWGIKGAGLQLHDSLARGRATAGGVHHPIPGGMIETAENLRREHGISREDQDALALRSQQRAARAIEGGLFKDEIVPVTVKSRKGETVVDADEHPRPDTTAEGLAKLKPVMIRTDPEATVTAGNASGQNDAAAACLVTSRETAEKLGLRPLVRLVSFARAGVPAETMGIGPVPATRAALAKAGLSLDHLDLIELNEAFAAQVLACTRTLGLSDTDERFNVNGSGVSLGHPVGATGARILATLAREMVRREARYGLETMCIGGGQGLAAVFERVS</sequence>
<evidence type="ECO:0000256" key="3">
    <source>
        <dbReference type="ARBA" id="ARBA00022679"/>
    </source>
</evidence>
<evidence type="ECO:0000259" key="8">
    <source>
        <dbReference type="Pfam" id="PF00108"/>
    </source>
</evidence>
<feature type="domain" description="Thiolase N-terminal" evidence="8">
    <location>
        <begin position="5"/>
        <end position="269"/>
    </location>
</feature>
<comment type="caution">
    <text evidence="10">The sequence shown here is derived from an EMBL/GenBank/DDBJ whole genome shotgun (WGS) entry which is preliminary data.</text>
</comment>
<dbReference type="GO" id="GO:0003985">
    <property type="term" value="F:acetyl-CoA C-acetyltransferase activity"/>
    <property type="evidence" value="ECO:0007669"/>
    <property type="project" value="UniProtKB-EC"/>
</dbReference>
<dbReference type="InterPro" id="IPR002155">
    <property type="entry name" value="Thiolase"/>
</dbReference>
<name>A0A3N2H8M5_9PSEU</name>
<dbReference type="SUPFAM" id="SSF53901">
    <property type="entry name" value="Thiolase-like"/>
    <property type="match status" value="2"/>
</dbReference>
<dbReference type="CDD" id="cd00751">
    <property type="entry name" value="thiolase"/>
    <property type="match status" value="1"/>
</dbReference>
<organism evidence="10 11">
    <name type="scientific">Amycolatopsis thermoflava</name>
    <dbReference type="NCBI Taxonomy" id="84480"/>
    <lineage>
        <taxon>Bacteria</taxon>
        <taxon>Bacillati</taxon>
        <taxon>Actinomycetota</taxon>
        <taxon>Actinomycetes</taxon>
        <taxon>Pseudonocardiales</taxon>
        <taxon>Pseudonocardiaceae</taxon>
        <taxon>Amycolatopsis</taxon>
        <taxon>Amycolatopsis methanolica group</taxon>
    </lineage>
</organism>
<feature type="active site" description="Proton acceptor" evidence="6">
    <location>
        <position position="388"/>
    </location>
</feature>
<evidence type="ECO:0000256" key="5">
    <source>
        <dbReference type="ARBA" id="ARBA00040529"/>
    </source>
</evidence>
<keyword evidence="11" id="KW-1185">Reference proteome</keyword>
<dbReference type="InterPro" id="IPR020616">
    <property type="entry name" value="Thiolase_N"/>
</dbReference>
<dbReference type="AlphaFoldDB" id="A0A3N2H8M5"/>
<evidence type="ECO:0000256" key="6">
    <source>
        <dbReference type="PIRSR" id="PIRSR000429-1"/>
    </source>
</evidence>
<evidence type="ECO:0000259" key="9">
    <source>
        <dbReference type="Pfam" id="PF02803"/>
    </source>
</evidence>
<dbReference type="PANTHER" id="PTHR18919:SF107">
    <property type="entry name" value="ACETYL-COA ACETYLTRANSFERASE, CYTOSOLIC"/>
    <property type="match status" value="1"/>
</dbReference>
<keyword evidence="3 7" id="KW-0808">Transferase</keyword>
<dbReference type="Pfam" id="PF00108">
    <property type="entry name" value="Thiolase_N"/>
    <property type="match status" value="1"/>
</dbReference>
<dbReference type="FunFam" id="3.40.47.10:FF:000010">
    <property type="entry name" value="Acetyl-CoA acetyltransferase (Thiolase)"/>
    <property type="match status" value="1"/>
</dbReference>
<dbReference type="InterPro" id="IPR016039">
    <property type="entry name" value="Thiolase-like"/>
</dbReference>
<dbReference type="Gene3D" id="3.40.47.10">
    <property type="match status" value="2"/>
</dbReference>
<keyword evidence="4 7" id="KW-0012">Acyltransferase</keyword>
<feature type="active site" description="Acyl-thioester intermediate" evidence="6">
    <location>
        <position position="89"/>
    </location>
</feature>
<evidence type="ECO:0000256" key="1">
    <source>
        <dbReference type="ARBA" id="ARBA00010982"/>
    </source>
</evidence>
<dbReference type="RefSeq" id="WP_123686988.1">
    <property type="nucleotide sequence ID" value="NZ_RKHY01000001.1"/>
</dbReference>
<dbReference type="NCBIfam" id="TIGR01930">
    <property type="entry name" value="AcCoA-C-Actrans"/>
    <property type="match status" value="1"/>
</dbReference>
<feature type="active site" description="Proton acceptor" evidence="6">
    <location>
        <position position="358"/>
    </location>
</feature>
<evidence type="ECO:0000256" key="4">
    <source>
        <dbReference type="ARBA" id="ARBA00023315"/>
    </source>
</evidence>
<dbReference type="PANTHER" id="PTHR18919">
    <property type="entry name" value="ACETYL-COA C-ACYLTRANSFERASE"/>
    <property type="match status" value="1"/>
</dbReference>
<protein>
    <recommendedName>
        <fullName evidence="5">Probable acetyl-CoA acetyltransferase</fullName>
        <ecNumber evidence="2">2.3.1.9</ecNumber>
    </recommendedName>
</protein>
<dbReference type="GeneID" id="301848928"/>
<proteinExistence type="inferred from homology"/>
<evidence type="ECO:0000256" key="2">
    <source>
        <dbReference type="ARBA" id="ARBA00012705"/>
    </source>
</evidence>
<evidence type="ECO:0000256" key="7">
    <source>
        <dbReference type="RuleBase" id="RU003557"/>
    </source>
</evidence>
<evidence type="ECO:0000313" key="10">
    <source>
        <dbReference type="EMBL" id="ROS45236.1"/>
    </source>
</evidence>
<feature type="domain" description="Thiolase C-terminal" evidence="9">
    <location>
        <begin position="278"/>
        <end position="401"/>
    </location>
</feature>
<dbReference type="InterPro" id="IPR020617">
    <property type="entry name" value="Thiolase_C"/>
</dbReference>
<dbReference type="NCBIfam" id="NF004853">
    <property type="entry name" value="PRK06205.1"/>
    <property type="match status" value="1"/>
</dbReference>
<evidence type="ECO:0000313" key="11">
    <source>
        <dbReference type="Proteomes" id="UP000274843"/>
    </source>
</evidence>
<gene>
    <name evidence="10" type="ORF">EDD35_7701</name>
</gene>
<comment type="similarity">
    <text evidence="1 7">Belongs to the thiolase-like superfamily. Thiolase family.</text>
</comment>
<dbReference type="EC" id="2.3.1.9" evidence="2"/>
<dbReference type="PIRSF" id="PIRSF000429">
    <property type="entry name" value="Ac-CoA_Ac_transf"/>
    <property type="match status" value="1"/>
</dbReference>
<dbReference type="Proteomes" id="UP000274843">
    <property type="component" value="Unassembled WGS sequence"/>
</dbReference>
<reference evidence="10 11" key="1">
    <citation type="submission" date="2018-11" db="EMBL/GenBank/DDBJ databases">
        <title>Sequencing the genomes of 1000 actinobacteria strains.</title>
        <authorList>
            <person name="Klenk H.-P."/>
        </authorList>
    </citation>
    <scope>NUCLEOTIDE SEQUENCE [LARGE SCALE GENOMIC DNA]</scope>
    <source>
        <strain evidence="10 11">DSM 44348</strain>
    </source>
</reference>
<dbReference type="EMBL" id="RKHY01000001">
    <property type="protein sequence ID" value="ROS45236.1"/>
    <property type="molecule type" value="Genomic_DNA"/>
</dbReference>
<accession>A0A3N2H8M5</accession>
<dbReference type="Pfam" id="PF02803">
    <property type="entry name" value="Thiolase_C"/>
    <property type="match status" value="1"/>
</dbReference>